<keyword evidence="8" id="KW-0175">Coiled coil</keyword>
<evidence type="ECO:0000256" key="4">
    <source>
        <dbReference type="ARBA" id="ARBA00022729"/>
    </source>
</evidence>
<dbReference type="AlphaFoldDB" id="A0A6N7R4S0"/>
<feature type="domain" description="Spore germination protein N-terminal" evidence="10">
    <location>
        <begin position="23"/>
        <end position="190"/>
    </location>
</feature>
<dbReference type="Pfam" id="PF25198">
    <property type="entry name" value="Spore_GerAC_N"/>
    <property type="match status" value="1"/>
</dbReference>
<gene>
    <name evidence="11" type="ORF">GH885_18020</name>
</gene>
<keyword evidence="4" id="KW-0732">Signal</keyword>
<feature type="domain" description="Spore germination GerAC-like C-terminal" evidence="9">
    <location>
        <begin position="203"/>
        <end position="352"/>
    </location>
</feature>
<evidence type="ECO:0000256" key="3">
    <source>
        <dbReference type="ARBA" id="ARBA00022544"/>
    </source>
</evidence>
<name>A0A6N7R4S0_9BACI</name>
<keyword evidence="6" id="KW-0564">Palmitate</keyword>
<sequence length="359" mass="41221">MRTNNGWLILLCCLVLTGCVKTKILDDVELIMTFGFDWDPTSENYKGTAVAPVYGQNEQSELGENIRYTGEAKTFQDINSFIQTEAPFQVEVGNIVNIVFGEDLAKKGVEEIIYGINEIPDLGRDINVAIVQGDAETLLKTDYRMELTLSRFIEKLILNNSKSNIPKMNLHQFNYRLIGDGMDPFLPILRQSETSIDIVTLGMMKDDKLVHQIPYEQFFTFKLLYEDCEDHTYEFEWEEKNKTVAISSIRSTRSLHWKSKNEVVIKADIIGTLTESKKGEIQSFAAKKELEQAVEKKLEEEANQLIQTFQDLEIDPLMVGASARSKFRDWNRKEWESQYPEITITPDISFELDLSNIVQ</sequence>
<evidence type="ECO:0000256" key="7">
    <source>
        <dbReference type="ARBA" id="ARBA00023288"/>
    </source>
</evidence>
<evidence type="ECO:0000259" key="9">
    <source>
        <dbReference type="Pfam" id="PF05504"/>
    </source>
</evidence>
<dbReference type="EMBL" id="WJEE01000054">
    <property type="protein sequence ID" value="MRI68207.1"/>
    <property type="molecule type" value="Genomic_DNA"/>
</dbReference>
<protein>
    <submittedName>
        <fullName evidence="11">Ger(X)C family spore germination protein</fullName>
    </submittedName>
</protein>
<dbReference type="Pfam" id="PF05504">
    <property type="entry name" value="Spore_GerAC"/>
    <property type="match status" value="1"/>
</dbReference>
<dbReference type="Proteomes" id="UP000435187">
    <property type="component" value="Unassembled WGS sequence"/>
</dbReference>
<evidence type="ECO:0000256" key="6">
    <source>
        <dbReference type="ARBA" id="ARBA00023139"/>
    </source>
</evidence>
<dbReference type="InterPro" id="IPR008844">
    <property type="entry name" value="Spore_GerAC-like"/>
</dbReference>
<evidence type="ECO:0000259" key="10">
    <source>
        <dbReference type="Pfam" id="PF25198"/>
    </source>
</evidence>
<dbReference type="GO" id="GO:0016020">
    <property type="term" value="C:membrane"/>
    <property type="evidence" value="ECO:0007669"/>
    <property type="project" value="UniProtKB-SubCell"/>
</dbReference>
<dbReference type="PROSITE" id="PS51257">
    <property type="entry name" value="PROKAR_LIPOPROTEIN"/>
    <property type="match status" value="1"/>
</dbReference>
<dbReference type="Gene3D" id="3.30.300.210">
    <property type="entry name" value="Nutrient germinant receptor protein C, domain 3"/>
    <property type="match status" value="1"/>
</dbReference>
<evidence type="ECO:0000256" key="8">
    <source>
        <dbReference type="SAM" id="Coils"/>
    </source>
</evidence>
<dbReference type="PANTHER" id="PTHR35789:SF1">
    <property type="entry name" value="SPORE GERMINATION PROTEIN B3"/>
    <property type="match status" value="1"/>
</dbReference>
<comment type="caution">
    <text evidence="11">The sequence shown here is derived from an EMBL/GenBank/DDBJ whole genome shotgun (WGS) entry which is preliminary data.</text>
</comment>
<keyword evidence="7" id="KW-0449">Lipoprotein</keyword>
<proteinExistence type="inferred from homology"/>
<keyword evidence="3" id="KW-0309">Germination</keyword>
<dbReference type="NCBIfam" id="TIGR02887">
    <property type="entry name" value="spore_ger_x_C"/>
    <property type="match status" value="1"/>
</dbReference>
<dbReference type="PANTHER" id="PTHR35789">
    <property type="entry name" value="SPORE GERMINATION PROTEIN B3"/>
    <property type="match status" value="1"/>
</dbReference>
<evidence type="ECO:0000256" key="1">
    <source>
        <dbReference type="ARBA" id="ARBA00004635"/>
    </source>
</evidence>
<dbReference type="InterPro" id="IPR046953">
    <property type="entry name" value="Spore_GerAC-like_C"/>
</dbReference>
<dbReference type="RefSeq" id="WP_153836713.1">
    <property type="nucleotide sequence ID" value="NZ_JBHUMW010000053.1"/>
</dbReference>
<evidence type="ECO:0000256" key="2">
    <source>
        <dbReference type="ARBA" id="ARBA00007886"/>
    </source>
</evidence>
<dbReference type="InterPro" id="IPR038501">
    <property type="entry name" value="Spore_GerAC_C_sf"/>
</dbReference>
<evidence type="ECO:0000256" key="5">
    <source>
        <dbReference type="ARBA" id="ARBA00023136"/>
    </source>
</evidence>
<reference evidence="11 12" key="1">
    <citation type="submission" date="2019-10" db="EMBL/GenBank/DDBJ databases">
        <title>Gracilibacillus salitolerans sp. nov., a moderate halophile isolated from a saline soil in northwest China.</title>
        <authorList>
            <person name="Gan L."/>
        </authorList>
    </citation>
    <scope>NUCLEOTIDE SEQUENCE [LARGE SCALE GENOMIC DNA]</scope>
    <source>
        <strain evidence="11 12">TP2-8</strain>
    </source>
</reference>
<comment type="similarity">
    <text evidence="2">Belongs to the GerABKC lipoprotein family.</text>
</comment>
<feature type="coiled-coil region" evidence="8">
    <location>
        <begin position="287"/>
        <end position="315"/>
    </location>
</feature>
<comment type="subcellular location">
    <subcellularLocation>
        <location evidence="1">Membrane</location>
        <topology evidence="1">Lipid-anchor</topology>
    </subcellularLocation>
</comment>
<dbReference type="GO" id="GO:0009847">
    <property type="term" value="P:spore germination"/>
    <property type="evidence" value="ECO:0007669"/>
    <property type="project" value="InterPro"/>
</dbReference>
<evidence type="ECO:0000313" key="12">
    <source>
        <dbReference type="Proteomes" id="UP000435187"/>
    </source>
</evidence>
<dbReference type="InterPro" id="IPR057336">
    <property type="entry name" value="GerAC_N"/>
</dbReference>
<accession>A0A6N7R4S0</accession>
<organism evidence="11 12">
    <name type="scientific">Gracilibacillus thailandensis</name>
    <dbReference type="NCBI Taxonomy" id="563735"/>
    <lineage>
        <taxon>Bacteria</taxon>
        <taxon>Bacillati</taxon>
        <taxon>Bacillota</taxon>
        <taxon>Bacilli</taxon>
        <taxon>Bacillales</taxon>
        <taxon>Bacillaceae</taxon>
        <taxon>Gracilibacillus</taxon>
    </lineage>
</organism>
<keyword evidence="5" id="KW-0472">Membrane</keyword>
<keyword evidence="12" id="KW-1185">Reference proteome</keyword>
<evidence type="ECO:0000313" key="11">
    <source>
        <dbReference type="EMBL" id="MRI68207.1"/>
    </source>
</evidence>